<keyword evidence="7" id="KW-1185">Reference proteome</keyword>
<dbReference type="EMBL" id="FRCS01000026">
    <property type="protein sequence ID" value="SHN47672.1"/>
    <property type="molecule type" value="Genomic_DNA"/>
</dbReference>
<dbReference type="InterPro" id="IPR001647">
    <property type="entry name" value="HTH_TetR"/>
</dbReference>
<dbReference type="PANTHER" id="PTHR30055">
    <property type="entry name" value="HTH-TYPE TRANSCRIPTIONAL REGULATOR RUTR"/>
    <property type="match status" value="1"/>
</dbReference>
<feature type="DNA-binding region" description="H-T-H motif" evidence="4">
    <location>
        <begin position="46"/>
        <end position="65"/>
    </location>
</feature>
<keyword evidence="2 4" id="KW-0238">DNA-binding</keyword>
<dbReference type="STRING" id="134849.SAMN05443668_12654"/>
<keyword evidence="1" id="KW-0805">Transcription regulation</keyword>
<accession>A0A1M7RNJ7</accession>
<dbReference type="InterPro" id="IPR050109">
    <property type="entry name" value="HTH-type_TetR-like_transc_reg"/>
</dbReference>
<dbReference type="SUPFAM" id="SSF48498">
    <property type="entry name" value="Tetracyclin repressor-like, C-terminal domain"/>
    <property type="match status" value="1"/>
</dbReference>
<dbReference type="PROSITE" id="PS50977">
    <property type="entry name" value="HTH_TETR_2"/>
    <property type="match status" value="1"/>
</dbReference>
<dbReference type="GO" id="GO:0000976">
    <property type="term" value="F:transcription cis-regulatory region binding"/>
    <property type="evidence" value="ECO:0007669"/>
    <property type="project" value="TreeGrafter"/>
</dbReference>
<dbReference type="PRINTS" id="PR00455">
    <property type="entry name" value="HTHTETR"/>
</dbReference>
<keyword evidence="3" id="KW-0804">Transcription</keyword>
<dbReference type="SUPFAM" id="SSF46689">
    <property type="entry name" value="Homeodomain-like"/>
    <property type="match status" value="1"/>
</dbReference>
<dbReference type="Pfam" id="PF00440">
    <property type="entry name" value="TetR_N"/>
    <property type="match status" value="1"/>
</dbReference>
<dbReference type="Proteomes" id="UP000184440">
    <property type="component" value="Unassembled WGS sequence"/>
</dbReference>
<proteinExistence type="predicted"/>
<evidence type="ECO:0000313" key="7">
    <source>
        <dbReference type="Proteomes" id="UP000184440"/>
    </source>
</evidence>
<gene>
    <name evidence="6" type="ORF">SAMN05443668_12654</name>
</gene>
<evidence type="ECO:0000256" key="1">
    <source>
        <dbReference type="ARBA" id="ARBA00023015"/>
    </source>
</evidence>
<dbReference type="InterPro" id="IPR009057">
    <property type="entry name" value="Homeodomain-like_sf"/>
</dbReference>
<dbReference type="GO" id="GO:0003700">
    <property type="term" value="F:DNA-binding transcription factor activity"/>
    <property type="evidence" value="ECO:0007669"/>
    <property type="project" value="TreeGrafter"/>
</dbReference>
<dbReference type="PANTHER" id="PTHR30055:SF238">
    <property type="entry name" value="MYCOFACTOCIN BIOSYNTHESIS TRANSCRIPTIONAL REGULATOR MFTR-RELATED"/>
    <property type="match status" value="1"/>
</dbReference>
<evidence type="ECO:0000313" key="6">
    <source>
        <dbReference type="EMBL" id="SHN47672.1"/>
    </source>
</evidence>
<evidence type="ECO:0000256" key="2">
    <source>
        <dbReference type="ARBA" id="ARBA00023125"/>
    </source>
</evidence>
<protein>
    <submittedName>
        <fullName evidence="6">Transcriptional regulator, TetR family</fullName>
    </submittedName>
</protein>
<organism evidence="6 7">
    <name type="scientific">Cryptosporangium aurantiacum</name>
    <dbReference type="NCBI Taxonomy" id="134849"/>
    <lineage>
        <taxon>Bacteria</taxon>
        <taxon>Bacillati</taxon>
        <taxon>Actinomycetota</taxon>
        <taxon>Actinomycetes</taxon>
        <taxon>Cryptosporangiales</taxon>
        <taxon>Cryptosporangiaceae</taxon>
        <taxon>Cryptosporangium</taxon>
    </lineage>
</organism>
<name>A0A1M7RNJ7_9ACTN</name>
<evidence type="ECO:0000256" key="3">
    <source>
        <dbReference type="ARBA" id="ARBA00023163"/>
    </source>
</evidence>
<feature type="domain" description="HTH tetR-type" evidence="5">
    <location>
        <begin position="23"/>
        <end position="83"/>
    </location>
</feature>
<reference evidence="6 7" key="1">
    <citation type="submission" date="2016-11" db="EMBL/GenBank/DDBJ databases">
        <authorList>
            <person name="Jaros S."/>
            <person name="Januszkiewicz K."/>
            <person name="Wedrychowicz H."/>
        </authorList>
    </citation>
    <scope>NUCLEOTIDE SEQUENCE [LARGE SCALE GENOMIC DNA]</scope>
    <source>
        <strain evidence="6 7">DSM 46144</strain>
    </source>
</reference>
<evidence type="ECO:0000256" key="4">
    <source>
        <dbReference type="PROSITE-ProRule" id="PRU00335"/>
    </source>
</evidence>
<dbReference type="Gene3D" id="1.10.357.10">
    <property type="entry name" value="Tetracycline Repressor, domain 2"/>
    <property type="match status" value="1"/>
</dbReference>
<sequence length="218" mass="23223">MSSGDVPILPRGHHHLSREEVSAAQRARLLTAIVDVVAEHGYAGTSVGAVLKRARISRETFYQHFTDKQDCFLAAFDDAANLLIAVIADALGPPEDPVLTRLDRVLATYLGVLSEAPTLARVFLIEVYGAGPAAVARRLAVQDRFAVAIADVILHGQRWRGGLDPQFLGRAVIGAVSALVTAHLAADEPAELPGLRGQLVAFIDALLDDQASDGPDHD</sequence>
<dbReference type="RefSeq" id="WP_073265760.1">
    <property type="nucleotide sequence ID" value="NZ_FRCS01000026.1"/>
</dbReference>
<dbReference type="AlphaFoldDB" id="A0A1M7RNJ7"/>
<evidence type="ECO:0000259" key="5">
    <source>
        <dbReference type="PROSITE" id="PS50977"/>
    </source>
</evidence>
<dbReference type="InterPro" id="IPR036271">
    <property type="entry name" value="Tet_transcr_reg_TetR-rel_C_sf"/>
</dbReference>